<evidence type="ECO:0000256" key="2">
    <source>
        <dbReference type="SAM" id="Phobius"/>
    </source>
</evidence>
<organism evidence="3 4">
    <name type="scientific">Actinocatenispora rupis</name>
    <dbReference type="NCBI Taxonomy" id="519421"/>
    <lineage>
        <taxon>Bacteria</taxon>
        <taxon>Bacillati</taxon>
        <taxon>Actinomycetota</taxon>
        <taxon>Actinomycetes</taxon>
        <taxon>Micromonosporales</taxon>
        <taxon>Micromonosporaceae</taxon>
        <taxon>Actinocatenispora</taxon>
    </lineage>
</organism>
<accession>A0A8J3NFE5</accession>
<dbReference type="EMBL" id="BOMB01000026">
    <property type="protein sequence ID" value="GID13694.1"/>
    <property type="molecule type" value="Genomic_DNA"/>
</dbReference>
<comment type="caution">
    <text evidence="3">The sequence shown here is derived from an EMBL/GenBank/DDBJ whole genome shotgun (WGS) entry which is preliminary data.</text>
</comment>
<gene>
    <name evidence="3" type="ORF">Aru02nite_45830</name>
</gene>
<sequence>MGRRTGYVVGCLVAVLAVAALGLARSGRSGAEPVGSGAVDMAVTANDPTVEATGPGDGTADLVVSVRNTGDVRQERVTVVVLPPATGRLTGAYRADGIEECVPTMSDGRSGLACQVRDRGPGRAESVHFELTVRVPLAVDAQAGTVALRGLSGPAEHPEDTAVDFLTYAPGATTARRVDFRIRGSRATLARGDGGRYEGSETVTVDNRGATPVDRVVLEVTPPRGVRLGMPFGDLATNCARHGSRDRPSGLRCDIPLGRPGSRGQFTFPLWADAPRVDGTQGVVDLVPLRAHTRLDEPGPHWTRVAFVTAFTVPPTPSATPSRSPSRPPAARRTAAAPDRPVTGAGTALVVGVVALLAGSTAVVVVRRRRARPPTT</sequence>
<reference evidence="3" key="1">
    <citation type="submission" date="2021-01" db="EMBL/GenBank/DDBJ databases">
        <title>Whole genome shotgun sequence of Actinocatenispora rupis NBRC 107355.</title>
        <authorList>
            <person name="Komaki H."/>
            <person name="Tamura T."/>
        </authorList>
    </citation>
    <scope>NUCLEOTIDE SEQUENCE</scope>
    <source>
        <strain evidence="3">NBRC 107355</strain>
    </source>
</reference>
<evidence type="ECO:0000313" key="4">
    <source>
        <dbReference type="Proteomes" id="UP000612808"/>
    </source>
</evidence>
<feature type="transmembrane region" description="Helical" evidence="2">
    <location>
        <begin position="342"/>
        <end position="366"/>
    </location>
</feature>
<evidence type="ECO:0000256" key="1">
    <source>
        <dbReference type="SAM" id="MobiDB-lite"/>
    </source>
</evidence>
<name>A0A8J3NFE5_9ACTN</name>
<proteinExistence type="predicted"/>
<dbReference type="Proteomes" id="UP000612808">
    <property type="component" value="Unassembled WGS sequence"/>
</dbReference>
<keyword evidence="2" id="KW-0472">Membrane</keyword>
<keyword evidence="4" id="KW-1185">Reference proteome</keyword>
<dbReference type="RefSeq" id="WP_203660965.1">
    <property type="nucleotide sequence ID" value="NZ_BAAAZM010000015.1"/>
</dbReference>
<keyword evidence="2" id="KW-1133">Transmembrane helix</keyword>
<dbReference type="AlphaFoldDB" id="A0A8J3NFE5"/>
<feature type="region of interest" description="Disordered" evidence="1">
    <location>
        <begin position="314"/>
        <end position="342"/>
    </location>
</feature>
<protein>
    <submittedName>
        <fullName evidence="3">Uncharacterized protein</fullName>
    </submittedName>
</protein>
<evidence type="ECO:0000313" key="3">
    <source>
        <dbReference type="EMBL" id="GID13694.1"/>
    </source>
</evidence>
<keyword evidence="2" id="KW-0812">Transmembrane</keyword>